<dbReference type="AlphaFoldDB" id="A0A1U9K907"/>
<dbReference type="STRING" id="1471761.B0W44_12595"/>
<gene>
    <name evidence="5" type="ORF">B0W44_12595</name>
</gene>
<evidence type="ECO:0000256" key="4">
    <source>
        <dbReference type="SAM" id="SignalP"/>
    </source>
</evidence>
<evidence type="ECO:0000256" key="2">
    <source>
        <dbReference type="ARBA" id="ARBA00022448"/>
    </source>
</evidence>
<evidence type="ECO:0000313" key="6">
    <source>
        <dbReference type="Proteomes" id="UP000188603"/>
    </source>
</evidence>
<dbReference type="EMBL" id="CP019699">
    <property type="protein sequence ID" value="AQS56473.1"/>
    <property type="molecule type" value="Genomic_DNA"/>
</dbReference>
<keyword evidence="3 4" id="KW-0732">Signal</keyword>
<dbReference type="PROSITE" id="PS51257">
    <property type="entry name" value="PROKAR_LIPOPROTEIN"/>
    <property type="match status" value="1"/>
</dbReference>
<proteinExistence type="inferred from homology"/>
<dbReference type="GO" id="GO:0042956">
    <property type="term" value="P:maltodextrin transmembrane transport"/>
    <property type="evidence" value="ECO:0007669"/>
    <property type="project" value="TreeGrafter"/>
</dbReference>
<evidence type="ECO:0000313" key="5">
    <source>
        <dbReference type="EMBL" id="AQS56473.1"/>
    </source>
</evidence>
<comment type="similarity">
    <text evidence="1">Belongs to the bacterial solute-binding protein 1 family.</text>
</comment>
<evidence type="ECO:0000256" key="1">
    <source>
        <dbReference type="ARBA" id="ARBA00008520"/>
    </source>
</evidence>
<dbReference type="PANTHER" id="PTHR30061">
    <property type="entry name" value="MALTOSE-BINDING PERIPLASMIC PROTEIN"/>
    <property type="match status" value="1"/>
</dbReference>
<evidence type="ECO:0008006" key="7">
    <source>
        <dbReference type="Google" id="ProtNLM"/>
    </source>
</evidence>
<organism evidence="5 6">
    <name type="scientific">Novibacillus thermophilus</name>
    <dbReference type="NCBI Taxonomy" id="1471761"/>
    <lineage>
        <taxon>Bacteria</taxon>
        <taxon>Bacillati</taxon>
        <taxon>Bacillota</taxon>
        <taxon>Bacilli</taxon>
        <taxon>Bacillales</taxon>
        <taxon>Thermoactinomycetaceae</taxon>
        <taxon>Novibacillus</taxon>
    </lineage>
</organism>
<keyword evidence="6" id="KW-1185">Reference proteome</keyword>
<feature type="chain" id="PRO_5013069789" description="Sugar ABC transporter substrate-binding protein" evidence="4">
    <location>
        <begin position="24"/>
        <end position="431"/>
    </location>
</feature>
<dbReference type="KEGG" id="ntr:B0W44_12595"/>
<dbReference type="CDD" id="cd13585">
    <property type="entry name" value="PBP2_TMBP_like"/>
    <property type="match status" value="1"/>
</dbReference>
<dbReference type="OrthoDB" id="9808332at2"/>
<dbReference type="PANTHER" id="PTHR30061:SF50">
    <property type="entry name" value="MALTOSE_MALTODEXTRIN-BINDING PERIPLASMIC PROTEIN"/>
    <property type="match status" value="1"/>
</dbReference>
<reference evidence="5 6" key="1">
    <citation type="journal article" date="2015" name="Int. J. Syst. Evol. Microbiol.">
        <title>Novibacillus thermophilus gen. nov., sp. nov., a Gram-staining-negative and moderately thermophilic member of the family Thermoactinomycetaceae.</title>
        <authorList>
            <person name="Yang G."/>
            <person name="Chen J."/>
            <person name="Zhou S."/>
        </authorList>
    </citation>
    <scope>NUCLEOTIDE SEQUENCE [LARGE SCALE GENOMIC DNA]</scope>
    <source>
        <strain evidence="5 6">SG-1</strain>
    </source>
</reference>
<dbReference type="Pfam" id="PF01547">
    <property type="entry name" value="SBP_bac_1"/>
    <property type="match status" value="1"/>
</dbReference>
<dbReference type="RefSeq" id="WP_077720333.1">
    <property type="nucleotide sequence ID" value="NZ_CP019699.1"/>
</dbReference>
<dbReference type="GO" id="GO:0055052">
    <property type="term" value="C:ATP-binding cassette (ABC) transporter complex, substrate-binding subunit-containing"/>
    <property type="evidence" value="ECO:0007669"/>
    <property type="project" value="TreeGrafter"/>
</dbReference>
<keyword evidence="2" id="KW-0813">Transport</keyword>
<feature type="signal peptide" evidence="4">
    <location>
        <begin position="1"/>
        <end position="23"/>
    </location>
</feature>
<dbReference type="SUPFAM" id="SSF53850">
    <property type="entry name" value="Periplasmic binding protein-like II"/>
    <property type="match status" value="1"/>
</dbReference>
<protein>
    <recommendedName>
        <fullName evidence="7">Sugar ABC transporter substrate-binding protein</fullName>
    </recommendedName>
</protein>
<dbReference type="Gene3D" id="3.40.190.10">
    <property type="entry name" value="Periplasmic binding protein-like II"/>
    <property type="match status" value="1"/>
</dbReference>
<dbReference type="GO" id="GO:0015768">
    <property type="term" value="P:maltose transport"/>
    <property type="evidence" value="ECO:0007669"/>
    <property type="project" value="TreeGrafter"/>
</dbReference>
<name>A0A1U9K907_9BACL</name>
<accession>A0A1U9K907</accession>
<evidence type="ECO:0000256" key="3">
    <source>
        <dbReference type="ARBA" id="ARBA00022729"/>
    </source>
</evidence>
<dbReference type="InterPro" id="IPR006059">
    <property type="entry name" value="SBP"/>
</dbReference>
<dbReference type="Proteomes" id="UP000188603">
    <property type="component" value="Chromosome"/>
</dbReference>
<sequence length="431" mass="47256">MRNRKAAVILVSALLTVALFLSACTSDEGSATPTEDSEGPATSGEKASLQFWTFHTEAEETFFRELVDEYNSIQDDVHIEISFYNQDDYTTKTLPVAFAGESGPDIFMISPGDFMKFANSGIMADLTPYFPEGSLKDFLPSAIEAVTVDDKILALPFEMELLGLYYNEEMLEAANVEVPQTWDELIEAARALNTDETAGIVLPTDTGPYFNFVWYPFLWQQGGDVLNEDYTKSTFDSPEVVQALDLWGTIFQEGLAPSKLQYGPTEIDNLGTGKAAMQVVGTWAIPRIESEFPDVPINVAPIPIPEGGQHATAAGGWKMAVNSASTHVEEAAKFVMWAFGDDPARPLEWSTEVKFAYPARQSVIDAGEHVYTDGLRKVFTEEIYDSAIPEPSFPPEVVDAVGQALHSVMFGGVSGKDAAKEAHQKIVKELE</sequence>
<dbReference type="GO" id="GO:1901982">
    <property type="term" value="F:maltose binding"/>
    <property type="evidence" value="ECO:0007669"/>
    <property type="project" value="TreeGrafter"/>
</dbReference>